<gene>
    <name evidence="1" type="ORF">GPLA_4684</name>
</gene>
<keyword evidence="2" id="KW-1185">Reference proteome</keyword>
<organism evidence="1 2">
    <name type="scientific">Paraglaciecola polaris LMG 21857</name>
    <dbReference type="NCBI Taxonomy" id="1129793"/>
    <lineage>
        <taxon>Bacteria</taxon>
        <taxon>Pseudomonadati</taxon>
        <taxon>Pseudomonadota</taxon>
        <taxon>Gammaproteobacteria</taxon>
        <taxon>Alteromonadales</taxon>
        <taxon>Alteromonadaceae</taxon>
        <taxon>Paraglaciecola</taxon>
    </lineage>
</organism>
<accession>K7A3U4</accession>
<evidence type="ECO:0000313" key="2">
    <source>
        <dbReference type="Proteomes" id="UP000006322"/>
    </source>
</evidence>
<reference evidence="2" key="1">
    <citation type="journal article" date="2014" name="Environ. Microbiol.">
        <title>Comparative genomics of the marine bacterial genus Glaciecola reveals the high degree of genomic diversity and genomic characteristic for cold adaptation.</title>
        <authorList>
            <person name="Qin Q.L."/>
            <person name="Xie B.B."/>
            <person name="Yu Y."/>
            <person name="Shu Y.L."/>
            <person name="Rong J.C."/>
            <person name="Zhang Y.J."/>
            <person name="Zhao D.L."/>
            <person name="Chen X.L."/>
            <person name="Zhang X.Y."/>
            <person name="Chen B."/>
            <person name="Zhou B.C."/>
            <person name="Zhang Y.Z."/>
        </authorList>
    </citation>
    <scope>NUCLEOTIDE SEQUENCE [LARGE SCALE GENOMIC DNA]</scope>
    <source>
        <strain evidence="2">LMG 21857</strain>
    </source>
</reference>
<evidence type="ECO:0008006" key="3">
    <source>
        <dbReference type="Google" id="ProtNLM"/>
    </source>
</evidence>
<protein>
    <recommendedName>
        <fullName evidence="3">DUF1488 domain-containing protein</fullName>
    </recommendedName>
</protein>
<dbReference type="Proteomes" id="UP000006322">
    <property type="component" value="Unassembled WGS sequence"/>
</dbReference>
<dbReference type="InterPro" id="IPR036692">
    <property type="entry name" value="Shew3726-like_sf"/>
</dbReference>
<dbReference type="AlphaFoldDB" id="K7A3U4"/>
<dbReference type="STRING" id="1129793.GPLA_4684"/>
<sequence length="74" mass="8764">MQDGYRQVEETMVLQVIVSGMMMQCHISNLAIDDMPQFYQDYQFDIEERINERVEEEEWDESGIIHIHANTILG</sequence>
<comment type="caution">
    <text evidence="1">The sequence shown here is derived from an EMBL/GenBank/DDBJ whole genome shotgun (WGS) entry which is preliminary data.</text>
</comment>
<dbReference type="Gene3D" id="3.30.160.140">
    <property type="entry name" value="Shew3726-like"/>
    <property type="match status" value="1"/>
</dbReference>
<dbReference type="SUPFAM" id="SSF160272">
    <property type="entry name" value="Shew3726-like"/>
    <property type="match status" value="1"/>
</dbReference>
<evidence type="ECO:0000313" key="1">
    <source>
        <dbReference type="EMBL" id="GAC35558.1"/>
    </source>
</evidence>
<name>K7A3U4_9ALTE</name>
<proteinExistence type="predicted"/>
<dbReference type="EMBL" id="BAER01000141">
    <property type="protein sequence ID" value="GAC35558.1"/>
    <property type="molecule type" value="Genomic_DNA"/>
</dbReference>